<evidence type="ECO:0000313" key="2">
    <source>
        <dbReference type="Proteomes" id="UP001055072"/>
    </source>
</evidence>
<sequence>MLPPLHTHILTHRLILVSLADCMNISSVQLSELSSAFSIDFTTRGALALSLWDIIINLGGGVRDVWSSPCGAARTLFFFVRYGGLASLLYAGHAVYMSRIQIYLTWSTVSLILARMIIRLRSRRGLLDEPLLSSRKQIGRMALVFQVPVIIPANEVYI</sequence>
<proteinExistence type="predicted"/>
<dbReference type="Proteomes" id="UP001055072">
    <property type="component" value="Unassembled WGS sequence"/>
</dbReference>
<reference evidence="1" key="1">
    <citation type="journal article" date="2021" name="Environ. Microbiol.">
        <title>Gene family expansions and transcriptome signatures uncover fungal adaptations to wood decay.</title>
        <authorList>
            <person name="Hage H."/>
            <person name="Miyauchi S."/>
            <person name="Viragh M."/>
            <person name="Drula E."/>
            <person name="Min B."/>
            <person name="Chaduli D."/>
            <person name="Navarro D."/>
            <person name="Favel A."/>
            <person name="Norest M."/>
            <person name="Lesage-Meessen L."/>
            <person name="Balint B."/>
            <person name="Merenyi Z."/>
            <person name="de Eugenio L."/>
            <person name="Morin E."/>
            <person name="Martinez A.T."/>
            <person name="Baldrian P."/>
            <person name="Stursova M."/>
            <person name="Martinez M.J."/>
            <person name="Novotny C."/>
            <person name="Magnuson J.K."/>
            <person name="Spatafora J.W."/>
            <person name="Maurice S."/>
            <person name="Pangilinan J."/>
            <person name="Andreopoulos W."/>
            <person name="LaButti K."/>
            <person name="Hundley H."/>
            <person name="Na H."/>
            <person name="Kuo A."/>
            <person name="Barry K."/>
            <person name="Lipzen A."/>
            <person name="Henrissat B."/>
            <person name="Riley R."/>
            <person name="Ahrendt S."/>
            <person name="Nagy L.G."/>
            <person name="Grigoriev I.V."/>
            <person name="Martin F."/>
            <person name="Rosso M.N."/>
        </authorList>
    </citation>
    <scope>NUCLEOTIDE SEQUENCE</scope>
    <source>
        <strain evidence="1">CBS 384.51</strain>
    </source>
</reference>
<name>A0ACB8TM68_9APHY</name>
<gene>
    <name evidence="1" type="ORF">BDY19DRAFT_776791</name>
</gene>
<protein>
    <submittedName>
        <fullName evidence="1">Uncharacterized protein</fullName>
    </submittedName>
</protein>
<evidence type="ECO:0000313" key="1">
    <source>
        <dbReference type="EMBL" id="KAI0083106.1"/>
    </source>
</evidence>
<organism evidence="1 2">
    <name type="scientific">Irpex rosettiformis</name>
    <dbReference type="NCBI Taxonomy" id="378272"/>
    <lineage>
        <taxon>Eukaryota</taxon>
        <taxon>Fungi</taxon>
        <taxon>Dikarya</taxon>
        <taxon>Basidiomycota</taxon>
        <taxon>Agaricomycotina</taxon>
        <taxon>Agaricomycetes</taxon>
        <taxon>Polyporales</taxon>
        <taxon>Irpicaceae</taxon>
        <taxon>Irpex</taxon>
    </lineage>
</organism>
<accession>A0ACB8TM68</accession>
<keyword evidence="2" id="KW-1185">Reference proteome</keyword>
<comment type="caution">
    <text evidence="1">The sequence shown here is derived from an EMBL/GenBank/DDBJ whole genome shotgun (WGS) entry which is preliminary data.</text>
</comment>
<dbReference type="EMBL" id="MU274996">
    <property type="protein sequence ID" value="KAI0083106.1"/>
    <property type="molecule type" value="Genomic_DNA"/>
</dbReference>